<evidence type="ECO:0000256" key="3">
    <source>
        <dbReference type="ARBA" id="ARBA00011015"/>
    </source>
</evidence>
<dbReference type="InterPro" id="IPR019188">
    <property type="entry name" value="SNAPC1"/>
</dbReference>
<name>A0A0C9MGC0_9FUNG</name>
<evidence type="ECO:0000256" key="1">
    <source>
        <dbReference type="ARBA" id="ARBA00003060"/>
    </source>
</evidence>
<dbReference type="OrthoDB" id="20127at2759"/>
<dbReference type="GO" id="GO:0033566">
    <property type="term" value="P:gamma-tubulin complex localization"/>
    <property type="evidence" value="ECO:0007669"/>
    <property type="project" value="InterPro"/>
</dbReference>
<comment type="subcellular location">
    <subcellularLocation>
        <location evidence="2">Cytoplasm</location>
        <location evidence="2">Cytoskeleton</location>
        <location evidence="2">Microtubule organizing center</location>
    </subcellularLocation>
</comment>
<dbReference type="Pfam" id="PF12554">
    <property type="entry name" value="MOZART1"/>
    <property type="match status" value="1"/>
</dbReference>
<dbReference type="InterPro" id="IPR022214">
    <property type="entry name" value="MZT1"/>
</dbReference>
<dbReference type="Pfam" id="PF09808">
    <property type="entry name" value="SNAPC1"/>
    <property type="match status" value="1"/>
</dbReference>
<evidence type="ECO:0000313" key="9">
    <source>
        <dbReference type="Proteomes" id="UP000053815"/>
    </source>
</evidence>
<evidence type="ECO:0000256" key="2">
    <source>
        <dbReference type="ARBA" id="ARBA00004267"/>
    </source>
</evidence>
<reference evidence="8" key="1">
    <citation type="submission" date="2014-09" db="EMBL/GenBank/DDBJ databases">
        <title>Draft genome sequence of an oleaginous Mucoromycotina fungus Mucor ambiguus NBRC6742.</title>
        <authorList>
            <person name="Takeda I."/>
            <person name="Yamane N."/>
            <person name="Morita T."/>
            <person name="Tamano K."/>
            <person name="Machida M."/>
            <person name="Baker S."/>
            <person name="Koike H."/>
        </authorList>
    </citation>
    <scope>NUCLEOTIDE SEQUENCE</scope>
    <source>
        <strain evidence="8">NBRC 6742</strain>
    </source>
</reference>
<dbReference type="GO" id="GO:0031021">
    <property type="term" value="C:interphase microtubule organizing center"/>
    <property type="evidence" value="ECO:0007669"/>
    <property type="project" value="TreeGrafter"/>
</dbReference>
<dbReference type="STRING" id="91626.A0A0C9MGC0"/>
<dbReference type="PANTHER" id="PTHR28520:SF2">
    <property type="entry name" value="MITOTIC-SPINDLE ORGANIZING PROTEIN 1"/>
    <property type="match status" value="1"/>
</dbReference>
<dbReference type="GO" id="GO:0051415">
    <property type="term" value="P:microtubule nucleation by interphase microtubule organizing center"/>
    <property type="evidence" value="ECO:0007669"/>
    <property type="project" value="TreeGrafter"/>
</dbReference>
<sequence>MAQKTSKSRFPNTPLEAASLVRVSKTVGISRRAIEDDVEYLLYHFISYPTQTFHDFDRLWHELHFNHVHFACVKREFRANYMNAFYKSFLDYFPSAITSMKSGVLFSLHFMYISQPAIWGKNRIRVTRDIYQSLFEFYVESIDTDTNIEAALIFDKLRESEAFLFVEEQDPDGCFTEEKIEFRKAIEMNQRLEDFRKAKMSNDPIKLCSNDSLNEYKQLALEYQQAKRETFYTPQAASAMKQTLKETANIVETRPRLLRNFLLNSTLGQDETNIVHQVKRTGQQLLNSKRRKLAKDVTSSNPHMGMINSNQTMEPTRATDVKETIDIQVLYEMASMLNTGLDRETVSLCVSLCERGVNPEALATVIRELKELESSQASAATTSSSRH</sequence>
<dbReference type="AlphaFoldDB" id="A0A0C9MGC0"/>
<keyword evidence="5" id="KW-0963">Cytoplasm</keyword>
<proteinExistence type="inferred from homology"/>
<dbReference type="GO" id="GO:0005819">
    <property type="term" value="C:spindle"/>
    <property type="evidence" value="ECO:0007669"/>
    <property type="project" value="TreeGrafter"/>
</dbReference>
<comment type="function">
    <text evidence="1">Required for gamma-tubulin complex recruitment to the microtubule organizing center (MTOC).</text>
</comment>
<evidence type="ECO:0000256" key="4">
    <source>
        <dbReference type="ARBA" id="ARBA00016992"/>
    </source>
</evidence>
<accession>A0A0C9MGC0</accession>
<comment type="similarity">
    <text evidence="3">Belongs to the MOZART1 family.</text>
</comment>
<dbReference type="GO" id="GO:0090307">
    <property type="term" value="P:mitotic spindle assembly"/>
    <property type="evidence" value="ECO:0007669"/>
    <property type="project" value="TreeGrafter"/>
</dbReference>
<evidence type="ECO:0000256" key="6">
    <source>
        <dbReference type="ARBA" id="ARBA00023212"/>
    </source>
</evidence>
<dbReference type="EMBL" id="DF836407">
    <property type="protein sequence ID" value="GAN06299.1"/>
    <property type="molecule type" value="Genomic_DNA"/>
</dbReference>
<keyword evidence="6" id="KW-0206">Cytoskeleton</keyword>
<evidence type="ECO:0000313" key="8">
    <source>
        <dbReference type="EMBL" id="GAN06299.1"/>
    </source>
</evidence>
<dbReference type="GO" id="GO:0000931">
    <property type="term" value="C:gamma-tubulin ring complex"/>
    <property type="evidence" value="ECO:0007669"/>
    <property type="project" value="InterPro"/>
</dbReference>
<organism evidence="8">
    <name type="scientific">Mucor ambiguus</name>
    <dbReference type="NCBI Taxonomy" id="91626"/>
    <lineage>
        <taxon>Eukaryota</taxon>
        <taxon>Fungi</taxon>
        <taxon>Fungi incertae sedis</taxon>
        <taxon>Mucoromycota</taxon>
        <taxon>Mucoromycotina</taxon>
        <taxon>Mucoromycetes</taxon>
        <taxon>Mucorales</taxon>
        <taxon>Mucorineae</taxon>
        <taxon>Mucoraceae</taxon>
        <taxon>Mucor</taxon>
    </lineage>
</organism>
<evidence type="ECO:0000256" key="7">
    <source>
        <dbReference type="ARBA" id="ARBA00029810"/>
    </source>
</evidence>
<gene>
    <name evidence="8" type="ORF">MAM1_0118d05779</name>
</gene>
<dbReference type="Proteomes" id="UP000053815">
    <property type="component" value="Unassembled WGS sequence"/>
</dbReference>
<protein>
    <recommendedName>
        <fullName evidence="4">Mitotic-spindle organizing protein 1</fullName>
    </recommendedName>
    <alternativeName>
        <fullName evidence="7">Mitotic-spindle organizing protein associated with a ring of gamma-tubulin 1</fullName>
    </alternativeName>
</protein>
<dbReference type="PANTHER" id="PTHR28520">
    <property type="entry name" value="MITOTIC-SPINDLE ORGANIZING PROTEIN 1"/>
    <property type="match status" value="1"/>
</dbReference>
<keyword evidence="9" id="KW-1185">Reference proteome</keyword>
<evidence type="ECO:0000256" key="5">
    <source>
        <dbReference type="ARBA" id="ARBA00022490"/>
    </source>
</evidence>